<dbReference type="PROSITE" id="PS00059">
    <property type="entry name" value="ADH_ZINC"/>
    <property type="match status" value="1"/>
</dbReference>
<evidence type="ECO:0000259" key="5">
    <source>
        <dbReference type="SMART" id="SM00829"/>
    </source>
</evidence>
<evidence type="ECO:0000256" key="4">
    <source>
        <dbReference type="RuleBase" id="RU361277"/>
    </source>
</evidence>
<dbReference type="Gene3D" id="3.40.50.720">
    <property type="entry name" value="NAD(P)-binding Rossmann-like Domain"/>
    <property type="match status" value="1"/>
</dbReference>
<feature type="domain" description="Enoyl reductase (ER)" evidence="5">
    <location>
        <begin position="15"/>
        <end position="350"/>
    </location>
</feature>
<comment type="caution">
    <text evidence="6">The sequence shown here is derived from an EMBL/GenBank/DDBJ whole genome shotgun (WGS) entry which is preliminary data.</text>
</comment>
<comment type="cofactor">
    <cofactor evidence="4">
        <name>Zn(2+)</name>
        <dbReference type="ChEBI" id="CHEBI:29105"/>
    </cofactor>
</comment>
<dbReference type="InterPro" id="IPR013149">
    <property type="entry name" value="ADH-like_C"/>
</dbReference>
<reference evidence="6" key="1">
    <citation type="submission" date="2020-07" db="EMBL/GenBank/DDBJ databases">
        <title>Huge and variable diversity of episymbiotic CPR bacteria and DPANN archaea in groundwater ecosystems.</title>
        <authorList>
            <person name="He C.Y."/>
            <person name="Keren R."/>
            <person name="Whittaker M."/>
            <person name="Farag I.F."/>
            <person name="Doudna J."/>
            <person name="Cate J.H.D."/>
            <person name="Banfield J.F."/>
        </authorList>
    </citation>
    <scope>NUCLEOTIDE SEQUENCE</scope>
    <source>
        <strain evidence="6">NC_groundwater_763_Ag_S-0.2um_68_21</strain>
    </source>
</reference>
<keyword evidence="1 4" id="KW-0479">Metal-binding</keyword>
<dbReference type="SUPFAM" id="SSF50129">
    <property type="entry name" value="GroES-like"/>
    <property type="match status" value="1"/>
</dbReference>
<keyword evidence="2 4" id="KW-0862">Zinc</keyword>
<dbReference type="GO" id="GO:0016616">
    <property type="term" value="F:oxidoreductase activity, acting on the CH-OH group of donors, NAD or NADP as acceptor"/>
    <property type="evidence" value="ECO:0007669"/>
    <property type="project" value="UniProtKB-ARBA"/>
</dbReference>
<dbReference type="InterPro" id="IPR020843">
    <property type="entry name" value="ER"/>
</dbReference>
<gene>
    <name evidence="6" type="ORF">HYZ11_16370</name>
</gene>
<evidence type="ECO:0000256" key="2">
    <source>
        <dbReference type="ARBA" id="ARBA00022833"/>
    </source>
</evidence>
<dbReference type="InterPro" id="IPR036291">
    <property type="entry name" value="NAD(P)-bd_dom_sf"/>
</dbReference>
<dbReference type="PANTHER" id="PTHR43401">
    <property type="entry name" value="L-THREONINE 3-DEHYDROGENASE"/>
    <property type="match status" value="1"/>
</dbReference>
<sequence>MPAIPKTMRAAVTHGAGDVKIEEIPVPAYEPDQVLVKVAACGVCGTDLHILDGHMAPMWPPYYPFIQGHEWCGTVAAVGSACKTDLKPGDRVIMEPTIGCGRCQNCRQGSYHLCLETGRKGGGYKLLGHTADGAFSEYGAAPPIQLHKMPDAMTWEQAVITNQVVIALHALDRGRLEPADRVAVLGPGLLGLSVLQLARACGASRTYVTGRGYRLALARELGADVVIDITKEDPVKIVMADTGGRGVDLAIECAGPPESMRQAVALARRGGRVVLEGINGGKEVPFPTDRIVLDEITLIGSRGSPNCYPRAIRLIMDGHVDAKKMLTHTFPLADFHEAVRMFKAREDGVMRVMITP</sequence>
<keyword evidence="3" id="KW-0560">Oxidoreductase</keyword>
<dbReference type="SMART" id="SM00829">
    <property type="entry name" value="PKS_ER"/>
    <property type="match status" value="1"/>
</dbReference>
<dbReference type="Pfam" id="PF08240">
    <property type="entry name" value="ADH_N"/>
    <property type="match status" value="1"/>
</dbReference>
<dbReference type="SUPFAM" id="SSF51735">
    <property type="entry name" value="NAD(P)-binding Rossmann-fold domains"/>
    <property type="match status" value="1"/>
</dbReference>
<protein>
    <submittedName>
        <fullName evidence="6">Alcohol dehydrogenase catalytic domain-containing protein</fullName>
    </submittedName>
</protein>
<dbReference type="PANTHER" id="PTHR43401:SF2">
    <property type="entry name" value="L-THREONINE 3-DEHYDROGENASE"/>
    <property type="match status" value="1"/>
</dbReference>
<dbReference type="InterPro" id="IPR002328">
    <property type="entry name" value="ADH_Zn_CS"/>
</dbReference>
<evidence type="ECO:0000256" key="1">
    <source>
        <dbReference type="ARBA" id="ARBA00022723"/>
    </source>
</evidence>
<dbReference type="InterPro" id="IPR050129">
    <property type="entry name" value="Zn_alcohol_dh"/>
</dbReference>
<accession>A0A932I325</accession>
<name>A0A932I325_UNCTE</name>
<evidence type="ECO:0000313" key="6">
    <source>
        <dbReference type="EMBL" id="MBI3129183.1"/>
    </source>
</evidence>
<proteinExistence type="inferred from homology"/>
<evidence type="ECO:0000313" key="7">
    <source>
        <dbReference type="Proteomes" id="UP000782312"/>
    </source>
</evidence>
<dbReference type="Gene3D" id="3.90.180.10">
    <property type="entry name" value="Medium-chain alcohol dehydrogenases, catalytic domain"/>
    <property type="match status" value="1"/>
</dbReference>
<evidence type="ECO:0000256" key="3">
    <source>
        <dbReference type="ARBA" id="ARBA00023002"/>
    </source>
</evidence>
<organism evidence="6 7">
    <name type="scientific">Tectimicrobiota bacterium</name>
    <dbReference type="NCBI Taxonomy" id="2528274"/>
    <lineage>
        <taxon>Bacteria</taxon>
        <taxon>Pseudomonadati</taxon>
        <taxon>Nitrospinota/Tectimicrobiota group</taxon>
        <taxon>Candidatus Tectimicrobiota</taxon>
    </lineage>
</organism>
<dbReference type="GO" id="GO:0008270">
    <property type="term" value="F:zinc ion binding"/>
    <property type="evidence" value="ECO:0007669"/>
    <property type="project" value="InterPro"/>
</dbReference>
<comment type="similarity">
    <text evidence="4">Belongs to the zinc-containing alcohol dehydrogenase family.</text>
</comment>
<dbReference type="EMBL" id="JACPUR010000038">
    <property type="protein sequence ID" value="MBI3129183.1"/>
    <property type="molecule type" value="Genomic_DNA"/>
</dbReference>
<dbReference type="Pfam" id="PF00107">
    <property type="entry name" value="ADH_zinc_N"/>
    <property type="match status" value="1"/>
</dbReference>
<dbReference type="InterPro" id="IPR013154">
    <property type="entry name" value="ADH-like_N"/>
</dbReference>
<dbReference type="Proteomes" id="UP000782312">
    <property type="component" value="Unassembled WGS sequence"/>
</dbReference>
<dbReference type="AlphaFoldDB" id="A0A932I325"/>
<dbReference type="InterPro" id="IPR011032">
    <property type="entry name" value="GroES-like_sf"/>
</dbReference>